<evidence type="ECO:0000313" key="7">
    <source>
        <dbReference type="Proteomes" id="UP000011083"/>
    </source>
</evidence>
<dbReference type="Gene3D" id="3.40.50.12780">
    <property type="entry name" value="N-terminal domain of ligase-like"/>
    <property type="match status" value="1"/>
</dbReference>
<organism evidence="6 7">
    <name type="scientific">Acanthamoeba castellanii (strain ATCC 30010 / Neff)</name>
    <dbReference type="NCBI Taxonomy" id="1257118"/>
    <lineage>
        <taxon>Eukaryota</taxon>
        <taxon>Amoebozoa</taxon>
        <taxon>Discosea</taxon>
        <taxon>Longamoebia</taxon>
        <taxon>Centramoebida</taxon>
        <taxon>Acanthamoebidae</taxon>
        <taxon>Acanthamoeba</taxon>
    </lineage>
</organism>
<feature type="domain" description="AMP-dependent synthetase/ligase" evidence="5">
    <location>
        <begin position="402"/>
        <end position="781"/>
    </location>
</feature>
<dbReference type="Pfam" id="PF00501">
    <property type="entry name" value="AMP-binding"/>
    <property type="match status" value="1"/>
</dbReference>
<feature type="region of interest" description="Disordered" evidence="4">
    <location>
        <begin position="955"/>
        <end position="1380"/>
    </location>
</feature>
<feature type="compositionally biased region" description="Acidic residues" evidence="4">
    <location>
        <begin position="1278"/>
        <end position="1296"/>
    </location>
</feature>
<dbReference type="InterPro" id="IPR000873">
    <property type="entry name" value="AMP-dep_synth/lig_dom"/>
</dbReference>
<feature type="compositionally biased region" description="Basic and acidic residues" evidence="4">
    <location>
        <begin position="1127"/>
        <end position="1140"/>
    </location>
</feature>
<feature type="region of interest" description="Disordered" evidence="4">
    <location>
        <begin position="127"/>
        <end position="310"/>
    </location>
</feature>
<dbReference type="InterPro" id="IPR042099">
    <property type="entry name" value="ANL_N_sf"/>
</dbReference>
<protein>
    <submittedName>
        <fullName evidence="6">AMPbinding enzyme domain containing protein</fullName>
    </submittedName>
</protein>
<proteinExistence type="predicted"/>
<dbReference type="GeneID" id="14920441"/>
<evidence type="ECO:0000256" key="2">
    <source>
        <dbReference type="ARBA" id="ARBA00022832"/>
    </source>
</evidence>
<feature type="compositionally biased region" description="Basic and acidic residues" evidence="4">
    <location>
        <begin position="243"/>
        <end position="267"/>
    </location>
</feature>
<dbReference type="Pfam" id="PF23562">
    <property type="entry name" value="AMP-binding_C_3"/>
    <property type="match status" value="1"/>
</dbReference>
<dbReference type="PANTHER" id="PTHR43272">
    <property type="entry name" value="LONG-CHAIN-FATTY-ACID--COA LIGASE"/>
    <property type="match status" value="1"/>
</dbReference>
<feature type="compositionally biased region" description="Polar residues" evidence="4">
    <location>
        <begin position="1230"/>
        <end position="1242"/>
    </location>
</feature>
<feature type="region of interest" description="Disordered" evidence="4">
    <location>
        <begin position="322"/>
        <end position="347"/>
    </location>
</feature>
<reference evidence="6 7" key="1">
    <citation type="journal article" date="2013" name="Genome Biol.">
        <title>Genome of Acanthamoeba castellanii highlights extensive lateral gene transfer and early evolution of tyrosine kinase signaling.</title>
        <authorList>
            <person name="Clarke M."/>
            <person name="Lohan A.J."/>
            <person name="Liu B."/>
            <person name="Lagkouvardos I."/>
            <person name="Roy S."/>
            <person name="Zafar N."/>
            <person name="Bertelli C."/>
            <person name="Schilde C."/>
            <person name="Kianianmomeni A."/>
            <person name="Burglin T.R."/>
            <person name="Frech C."/>
            <person name="Turcotte B."/>
            <person name="Kopec K.O."/>
            <person name="Synnott J.M."/>
            <person name="Choo C."/>
            <person name="Paponov I."/>
            <person name="Finkler A."/>
            <person name="Soon Heng Tan C."/>
            <person name="Hutchins A.P."/>
            <person name="Weinmeier T."/>
            <person name="Rattei T."/>
            <person name="Chu J.S."/>
            <person name="Gimenez G."/>
            <person name="Irimia M."/>
            <person name="Rigden D.J."/>
            <person name="Fitzpatrick D.A."/>
            <person name="Lorenzo-Morales J."/>
            <person name="Bateman A."/>
            <person name="Chiu C.H."/>
            <person name="Tang P."/>
            <person name="Hegemann P."/>
            <person name="Fromm H."/>
            <person name="Raoult D."/>
            <person name="Greub G."/>
            <person name="Miranda-Saavedra D."/>
            <person name="Chen N."/>
            <person name="Nash P."/>
            <person name="Ginger M.L."/>
            <person name="Horn M."/>
            <person name="Schaap P."/>
            <person name="Caler L."/>
            <person name="Loftus B."/>
        </authorList>
    </citation>
    <scope>NUCLEOTIDE SEQUENCE [LARGE SCALE GENOMIC DNA]</scope>
    <source>
        <strain evidence="6 7">Neff</strain>
    </source>
</reference>
<gene>
    <name evidence="6" type="ORF">ACA1_198380</name>
</gene>
<feature type="compositionally biased region" description="Low complexity" evidence="4">
    <location>
        <begin position="1141"/>
        <end position="1165"/>
    </location>
</feature>
<keyword evidence="3" id="KW-0443">Lipid metabolism</keyword>
<dbReference type="OrthoDB" id="10253869at2759"/>
<dbReference type="KEGG" id="acan:ACA1_198380"/>
<feature type="compositionally biased region" description="Basic and acidic residues" evidence="4">
    <location>
        <begin position="1214"/>
        <end position="1228"/>
    </location>
</feature>
<feature type="compositionally biased region" description="Polar residues" evidence="4">
    <location>
        <begin position="1106"/>
        <end position="1120"/>
    </location>
</feature>
<feature type="compositionally biased region" description="Low complexity" evidence="4">
    <location>
        <begin position="962"/>
        <end position="981"/>
    </location>
</feature>
<feature type="region of interest" description="Disordered" evidence="4">
    <location>
        <begin position="1403"/>
        <end position="1462"/>
    </location>
</feature>
<keyword evidence="1" id="KW-0436">Ligase</keyword>
<dbReference type="PROSITE" id="PS00455">
    <property type="entry name" value="AMP_BINDING"/>
    <property type="match status" value="1"/>
</dbReference>
<feature type="compositionally biased region" description="Low complexity" evidence="4">
    <location>
        <begin position="1083"/>
        <end position="1096"/>
    </location>
</feature>
<feature type="compositionally biased region" description="Low complexity" evidence="4">
    <location>
        <begin position="1000"/>
        <end position="1035"/>
    </location>
</feature>
<feature type="compositionally biased region" description="Basic and acidic residues" evidence="4">
    <location>
        <begin position="1340"/>
        <end position="1380"/>
    </location>
</feature>
<dbReference type="PANTHER" id="PTHR43272:SF32">
    <property type="entry name" value="AMP-DEPENDENT SYNTHETASE_LIGASE DOMAIN-CONTAINING PROTEIN"/>
    <property type="match status" value="1"/>
</dbReference>
<accession>L8H4H9</accession>
<feature type="compositionally biased region" description="Acidic residues" evidence="4">
    <location>
        <begin position="1243"/>
        <end position="1257"/>
    </location>
</feature>
<keyword evidence="7" id="KW-1185">Reference proteome</keyword>
<dbReference type="EMBL" id="KB007932">
    <property type="protein sequence ID" value="ELR19618.1"/>
    <property type="molecule type" value="Genomic_DNA"/>
</dbReference>
<dbReference type="SUPFAM" id="SSF56801">
    <property type="entry name" value="Acetyl-CoA synthetase-like"/>
    <property type="match status" value="1"/>
</dbReference>
<feature type="compositionally biased region" description="Basic residues" evidence="4">
    <location>
        <begin position="168"/>
        <end position="180"/>
    </location>
</feature>
<feature type="compositionally biased region" description="Basic and acidic residues" evidence="4">
    <location>
        <begin position="157"/>
        <end position="167"/>
    </location>
</feature>
<dbReference type="GO" id="GO:0016020">
    <property type="term" value="C:membrane"/>
    <property type="evidence" value="ECO:0007669"/>
    <property type="project" value="TreeGrafter"/>
</dbReference>
<evidence type="ECO:0000256" key="4">
    <source>
        <dbReference type="SAM" id="MobiDB-lite"/>
    </source>
</evidence>
<evidence type="ECO:0000256" key="3">
    <source>
        <dbReference type="ARBA" id="ARBA00023098"/>
    </source>
</evidence>
<name>L8H4H9_ACACF</name>
<dbReference type="Proteomes" id="UP000011083">
    <property type="component" value="Unassembled WGS sequence"/>
</dbReference>
<keyword evidence="2" id="KW-0276">Fatty acid metabolism</keyword>
<dbReference type="GO" id="GO:0004467">
    <property type="term" value="F:long-chain fatty acid-CoA ligase activity"/>
    <property type="evidence" value="ECO:0007669"/>
    <property type="project" value="TreeGrafter"/>
</dbReference>
<evidence type="ECO:0000313" key="6">
    <source>
        <dbReference type="EMBL" id="ELR19618.1"/>
    </source>
</evidence>
<dbReference type="RefSeq" id="XP_004341710.1">
    <property type="nucleotide sequence ID" value="XM_004341662.1"/>
</dbReference>
<evidence type="ECO:0000259" key="5">
    <source>
        <dbReference type="Pfam" id="PF00501"/>
    </source>
</evidence>
<feature type="compositionally biased region" description="Low complexity" evidence="4">
    <location>
        <begin position="1202"/>
        <end position="1211"/>
    </location>
</feature>
<feature type="compositionally biased region" description="Low complexity" evidence="4">
    <location>
        <begin position="1419"/>
        <end position="1462"/>
    </location>
</feature>
<dbReference type="GO" id="GO:0005783">
    <property type="term" value="C:endoplasmic reticulum"/>
    <property type="evidence" value="ECO:0007669"/>
    <property type="project" value="TreeGrafter"/>
</dbReference>
<dbReference type="STRING" id="1257118.L8H4H9"/>
<feature type="compositionally biased region" description="Acidic residues" evidence="4">
    <location>
        <begin position="130"/>
        <end position="139"/>
    </location>
</feature>
<sequence>METTEASHRLIVCALLSISTKESWMASRSLLFVNDAGKGGSGAASTNKVRAKYMAQARKGRKMGEPIPLDIEITDLDRSQHLSLPQQQTLEHHRHALPTPLHPTPLLVDEEGERTIFVGEETRLVKISEDVDETEDEGREADAKRGDTSGEFANHTAENDRKKAAAKEKKKGGSGKKKRKDSKDGGEGEGGDTSKLSSSDHRLTKTISGRRLLLNGSKSTKPQHGDDSPTGFRKTFSLVDVRSFFKRDAKEDKEDKVVPKRDDPGDGKKKKKDKKADSAPSTLSEEIANAKPKRPELKRNSGGLRHIHSDDDFTSKLAAVAPATTPAPKPSPSPLSKGSATSASTPVSFDDIPIPLLDEPWLLPELTDAERAGASARQNEADEAEAVDEATTIPASLLRMSEQHPHHPIYFTKSGVTHTWQYTTFADVSALVRRVSSGLIALGMPPRARTAILSSNRLEWVAFCLGSMSAGAVPAALPTTSTTPETTRMLAVAQANVVLVEKREQCDALLSQRQLFPRLRHVVLLDGSASGYPADLVLTWRQLLSKGTYGNVNNAEFQNRLQNLQPTDLATLAFTSGTTGQAKCVMLSHRNLMFSACAIGRLLAIKECDSLMSFLPFAHVAEQLLAVYVPVVARCRIYFAESTAKLHRNMREIQPTLVFAPPELWRKIYLAIQGKVPASAAQTMNAPALSALWTAMGFARVRYAACAYGYLPEEVSESLQKLQLTIHEAYGQTETCGLTAVNSSGNSQAGTVGKVLPNTQAKIDADGQILVKGHNVFMGYLSEEAGPVDGWWATGDHGSMDAGGFVRLVGRRVELITSPGDKVLHPEKIENALKMLPAINNVIVFGHQKPYLTAVISLDPYFMARVSKEKGVAAKALYKAPYINEITVAIQKHVVAVNKRLPRGFPTLKRFTVLRKQFSLERDELTAGMQIRRFVVEKNYEKEIDKMYADAMGGSSAQRPLASSVGAQQPSSSSTSSPRSGAEAQSPPKADSAEEKEAQAEVAQAAAASEEVTTAASAAPPGVEVEAAEATATEPSPKRGTALLYDMLKQGAASHMGRTVSPRDPAADVTPEPAHPEPEPEPELQQVVAAGVGAQGESTAEPVVVSTLTSVEEATPSTEVATPAENAKSEEESSPRKEESAGGSAAAATAPSPRASEASASRSTSPRPPAEPSPRAAGDGEASVSPVPLDELTTEPEPPVAPTKAAAPAAADLYDVRGEVVEASDAERGYTTTNTECCSSAPETDDTTTETETEETTESEREDANNKKKKTKRRPHEEDDDSAVDGDVEHEEEDEPPSTGVSEDEAARSHQLRRPAAATAAGSRRSVSPQPQQQQDEAEREEKERREREHEEKKVQLGLMWEKEKELSETEERKLEEERRAQARRELIERKVDMKSTMAMFQMLAKTSTAPVPHNKPATTKSSTKRGTSSSSLMTSSSDGGSKSDRSSPSASESESWSTSQP</sequence>
<dbReference type="VEuPathDB" id="AmoebaDB:ACA1_198380"/>
<evidence type="ECO:0000256" key="1">
    <source>
        <dbReference type="ARBA" id="ARBA00022598"/>
    </source>
</evidence>
<dbReference type="InterPro" id="IPR020845">
    <property type="entry name" value="AMP-binding_CS"/>
</dbReference>